<sequence>MPLATATALQYNDLSAWISVDSQAREVYEIQTLQPNSFTCWIVSESGKKFSVNWRNLTRKIPLQAFVVIDGVVCDTHVMLDAISYPQRPNAVGVYYARTSDLTRRDFMFTSIEVTDDDAYLHTVGRTYKFGTITLELWRIHVDTFKPLTKLEHQPDNPVLEAQLVHERSKKAGTHHVKYGEEYFLPAPVVDVVTTHALDSAPYATFTFKYRPIGRSMLMANGIVPRPIPVADRVTTAEIRALEVRLAALRSRASQPGDDAPLVHRKIKTESGVASRTRRPVKDLKRTHNRTPPEIIDLTDD</sequence>
<reference evidence="3 4" key="1">
    <citation type="journal article" date="2020" name="ISME J.">
        <title>Uncovering the hidden diversity of litter-decomposition mechanisms in mushroom-forming fungi.</title>
        <authorList>
            <person name="Floudas D."/>
            <person name="Bentzer J."/>
            <person name="Ahren D."/>
            <person name="Johansson T."/>
            <person name="Persson P."/>
            <person name="Tunlid A."/>
        </authorList>
    </citation>
    <scope>NUCLEOTIDE SEQUENCE [LARGE SCALE GENOMIC DNA]</scope>
    <source>
        <strain evidence="3 4">CBS 661.87</strain>
    </source>
</reference>
<dbReference type="OrthoDB" id="3364132at2759"/>
<feature type="domain" description="DUF7918" evidence="2">
    <location>
        <begin position="18"/>
        <end position="226"/>
    </location>
</feature>
<proteinExistence type="predicted"/>
<dbReference type="PANTHER" id="PTHR36223:SF1">
    <property type="entry name" value="TRANSCRIPTION ELONGATION FACTOR EAF N-TERMINAL DOMAIN-CONTAINING PROTEIN"/>
    <property type="match status" value="1"/>
</dbReference>
<gene>
    <name evidence="3" type="ORF">D9615_009963</name>
</gene>
<dbReference type="AlphaFoldDB" id="A0A8H5LTQ1"/>
<accession>A0A8H5LTQ1</accession>
<dbReference type="EMBL" id="JAACJP010000056">
    <property type="protein sequence ID" value="KAF5369203.1"/>
    <property type="molecule type" value="Genomic_DNA"/>
</dbReference>
<dbReference type="Pfam" id="PF25534">
    <property type="entry name" value="DUF7918"/>
    <property type="match status" value="1"/>
</dbReference>
<dbReference type="InterPro" id="IPR057678">
    <property type="entry name" value="DUF7918"/>
</dbReference>
<keyword evidence="4" id="KW-1185">Reference proteome</keyword>
<evidence type="ECO:0000256" key="1">
    <source>
        <dbReference type="SAM" id="MobiDB-lite"/>
    </source>
</evidence>
<protein>
    <recommendedName>
        <fullName evidence="2">DUF7918 domain-containing protein</fullName>
    </recommendedName>
</protein>
<organism evidence="3 4">
    <name type="scientific">Tricholomella constricta</name>
    <dbReference type="NCBI Taxonomy" id="117010"/>
    <lineage>
        <taxon>Eukaryota</taxon>
        <taxon>Fungi</taxon>
        <taxon>Dikarya</taxon>
        <taxon>Basidiomycota</taxon>
        <taxon>Agaricomycotina</taxon>
        <taxon>Agaricomycetes</taxon>
        <taxon>Agaricomycetidae</taxon>
        <taxon>Agaricales</taxon>
        <taxon>Tricholomatineae</taxon>
        <taxon>Lyophyllaceae</taxon>
        <taxon>Tricholomella</taxon>
    </lineage>
</organism>
<evidence type="ECO:0000313" key="4">
    <source>
        <dbReference type="Proteomes" id="UP000565441"/>
    </source>
</evidence>
<comment type="caution">
    <text evidence="3">The sequence shown here is derived from an EMBL/GenBank/DDBJ whole genome shotgun (WGS) entry which is preliminary data.</text>
</comment>
<evidence type="ECO:0000313" key="3">
    <source>
        <dbReference type="EMBL" id="KAF5369203.1"/>
    </source>
</evidence>
<name>A0A8H5LTQ1_9AGAR</name>
<dbReference type="Proteomes" id="UP000565441">
    <property type="component" value="Unassembled WGS sequence"/>
</dbReference>
<feature type="region of interest" description="Disordered" evidence="1">
    <location>
        <begin position="268"/>
        <end position="301"/>
    </location>
</feature>
<dbReference type="PANTHER" id="PTHR36223">
    <property type="entry name" value="BETA-LACTAMASE-TYPE TRANSPEPTIDASE FOLD DOMAIN CONTAINING PROTEIN"/>
    <property type="match status" value="1"/>
</dbReference>
<evidence type="ECO:0000259" key="2">
    <source>
        <dbReference type="Pfam" id="PF25534"/>
    </source>
</evidence>